<accession>A0AAP8DZK0</accession>
<evidence type="ECO:0000259" key="3">
    <source>
        <dbReference type="Pfam" id="PF20234"/>
    </source>
</evidence>
<feature type="compositionally biased region" description="Low complexity" evidence="1">
    <location>
        <begin position="26"/>
        <end position="51"/>
    </location>
</feature>
<keyword evidence="2" id="KW-0732">Signal</keyword>
<feature type="chain" id="PRO_5042833311" description="DUF6591 domain-containing protein" evidence="2">
    <location>
        <begin position="19"/>
        <end position="136"/>
    </location>
</feature>
<evidence type="ECO:0000256" key="1">
    <source>
        <dbReference type="SAM" id="MobiDB-lite"/>
    </source>
</evidence>
<feature type="region of interest" description="Disordered" evidence="1">
    <location>
        <begin position="26"/>
        <end position="54"/>
    </location>
</feature>
<sequence>MKKIILPFLSLFSLLILVGCTPLTKTSQNSESDNSTSQSSQKTLTSTSETSTDPELKDWLASYSTFVDTYSDFVDHYKANPNDPDLLNKLSEMTTQETQWVTDSSKYKNQLSGKDLVEYTNISTRLLQAVEKLSQS</sequence>
<feature type="domain" description="DUF6591" evidence="3">
    <location>
        <begin position="28"/>
        <end position="129"/>
    </location>
</feature>
<dbReference type="PROSITE" id="PS51257">
    <property type="entry name" value="PROKAR_LIPOPROTEIN"/>
    <property type="match status" value="1"/>
</dbReference>
<comment type="caution">
    <text evidence="4">The sequence shown here is derived from an EMBL/GenBank/DDBJ whole genome shotgun (WGS) entry which is preliminary data.</text>
</comment>
<feature type="signal peptide" evidence="2">
    <location>
        <begin position="1"/>
        <end position="18"/>
    </location>
</feature>
<dbReference type="Pfam" id="PF20234">
    <property type="entry name" value="DUF6591"/>
    <property type="match status" value="1"/>
</dbReference>
<evidence type="ECO:0000256" key="2">
    <source>
        <dbReference type="SAM" id="SignalP"/>
    </source>
</evidence>
<dbReference type="EMBL" id="MTJS01000006">
    <property type="protein sequence ID" value="PFG87590.1"/>
    <property type="molecule type" value="Genomic_DNA"/>
</dbReference>
<proteinExistence type="predicted"/>
<reference evidence="4" key="2">
    <citation type="journal article" date="2018" name="Food Control">
        <title>Characterization of Lactococcus lactis isolates from herbs, fruits and vegetables for use as biopreservatives against Listeria monocytogenes in cheese.</title>
        <authorList>
            <person name="Ho V."/>
            <person name="Lo R."/>
            <person name="Bansal N."/>
            <person name="Turner M.S."/>
        </authorList>
    </citation>
    <scope>NUCLEOTIDE SEQUENCE</scope>
    <source>
        <strain evidence="4">537</strain>
    </source>
</reference>
<dbReference type="AlphaFoldDB" id="A0AAP8DZK0"/>
<gene>
    <name evidence="4" type="ORF">BW154_12225</name>
</gene>
<evidence type="ECO:0000313" key="4">
    <source>
        <dbReference type="EMBL" id="PFG87590.1"/>
    </source>
</evidence>
<name>A0AAP8DZK0_9LACT</name>
<dbReference type="InterPro" id="IPR046526">
    <property type="entry name" value="DUF6591"/>
</dbReference>
<organism evidence="4 5">
    <name type="scientific">Lactococcus lactis</name>
    <dbReference type="NCBI Taxonomy" id="1358"/>
    <lineage>
        <taxon>Bacteria</taxon>
        <taxon>Bacillati</taxon>
        <taxon>Bacillota</taxon>
        <taxon>Bacilli</taxon>
        <taxon>Lactobacillales</taxon>
        <taxon>Streptococcaceae</taxon>
        <taxon>Lactococcus</taxon>
    </lineage>
</organism>
<dbReference type="Proteomes" id="UP000225275">
    <property type="component" value="Unassembled WGS sequence"/>
</dbReference>
<protein>
    <recommendedName>
        <fullName evidence="3">DUF6591 domain-containing protein</fullName>
    </recommendedName>
</protein>
<evidence type="ECO:0000313" key="5">
    <source>
        <dbReference type="Proteomes" id="UP000225275"/>
    </source>
</evidence>
<dbReference type="RefSeq" id="WP_098394238.1">
    <property type="nucleotide sequence ID" value="NZ_CP066300.1"/>
</dbReference>
<reference evidence="4" key="1">
    <citation type="submission" date="2017-01" db="EMBL/GenBank/DDBJ databases">
        <authorList>
            <person name="Lo R."/>
        </authorList>
    </citation>
    <scope>NUCLEOTIDE SEQUENCE</scope>
    <source>
        <strain evidence="4">537</strain>
    </source>
</reference>